<dbReference type="Pfam" id="PF02321">
    <property type="entry name" value="OEP"/>
    <property type="match status" value="2"/>
</dbReference>
<keyword evidence="3" id="KW-0175">Coiled coil</keyword>
<dbReference type="InterPro" id="IPR010131">
    <property type="entry name" value="MdtP/NodT-like"/>
</dbReference>
<comment type="caution">
    <text evidence="4">The sequence shown here is derived from an EMBL/GenBank/DDBJ whole genome shotgun (WGS) entry which is preliminary data.</text>
</comment>
<evidence type="ECO:0000256" key="3">
    <source>
        <dbReference type="SAM" id="Coils"/>
    </source>
</evidence>
<gene>
    <name evidence="4" type="ORF">H1S06_01040</name>
</gene>
<keyword evidence="2" id="KW-0732">Signal</keyword>
<evidence type="ECO:0000313" key="4">
    <source>
        <dbReference type="EMBL" id="MBA4500952.1"/>
    </source>
</evidence>
<dbReference type="Gene3D" id="1.20.1600.10">
    <property type="entry name" value="Outer membrane efflux proteins (OEP)"/>
    <property type="match status" value="1"/>
</dbReference>
<dbReference type="PROSITE" id="PS51257">
    <property type="entry name" value="PROKAR_LIPOPROTEIN"/>
    <property type="match status" value="1"/>
</dbReference>
<keyword evidence="2" id="KW-1134">Transmembrane beta strand</keyword>
<dbReference type="AlphaFoldDB" id="A0A7W2AAZ5"/>
<comment type="similarity">
    <text evidence="1 2">Belongs to the outer membrane factor (OMF) (TC 1.B.17) family.</text>
</comment>
<feature type="coiled-coil region" evidence="3">
    <location>
        <begin position="164"/>
        <end position="191"/>
    </location>
</feature>
<keyword evidence="2" id="KW-0472">Membrane</keyword>
<keyword evidence="5" id="KW-1185">Reference proteome</keyword>
<dbReference type="GO" id="GO:0009279">
    <property type="term" value="C:cell outer membrane"/>
    <property type="evidence" value="ECO:0007669"/>
    <property type="project" value="UniProtKB-SubCell"/>
</dbReference>
<dbReference type="Proteomes" id="UP000538931">
    <property type="component" value="Unassembled WGS sequence"/>
</dbReference>
<dbReference type="InterPro" id="IPR003423">
    <property type="entry name" value="OMP_efflux"/>
</dbReference>
<dbReference type="RefSeq" id="WP_181736420.1">
    <property type="nucleotide sequence ID" value="NZ_JACEMT010000030.1"/>
</dbReference>
<accession>A0A7W2AAZ5</accession>
<name>A0A7W2AAZ5_9GAMM</name>
<dbReference type="EMBL" id="JACEMT010000030">
    <property type="protein sequence ID" value="MBA4500952.1"/>
    <property type="molecule type" value="Genomic_DNA"/>
</dbReference>
<proteinExistence type="inferred from homology"/>
<keyword evidence="2" id="KW-0812">Transmembrane</keyword>
<evidence type="ECO:0000256" key="2">
    <source>
        <dbReference type="RuleBase" id="RU362097"/>
    </source>
</evidence>
<reference evidence="4 5" key="1">
    <citation type="submission" date="2020-07" db="EMBL/GenBank/DDBJ databases">
        <title>Bacterium isolated from marien macroalgae.</title>
        <authorList>
            <person name="Zhu K."/>
            <person name="Lu D."/>
            <person name="Du Z."/>
        </authorList>
    </citation>
    <scope>NUCLEOTIDE SEQUENCE [LARGE SCALE GENOMIC DNA]</scope>
    <source>
        <strain evidence="4 5">3-1745</strain>
    </source>
</reference>
<sequence>MLRVHLLLPALVLLSACSAPPELQNPTPELPAAWQASAADTADLSPGWLIELNDPVLVDLVDEALQGNPALAIARQQLIAAEQRVQITGADRYPQVALELSSRRQEDNDRRDALDLTLGWTLDIWGKLDADQQASELARAAAEAAYTEQREALAAELARNWFALQEAQLLLQLYRERRDNLQQNLEIIEAGYRQGLNEALDLYLARNNVHAEAARLTQQRQVLGELQRELERLLGRYPAAVLSTDARLPIIDTEIPAGQPAEILVRRPDLQQHWLELLAADATLASAHRDRFPSLSLNAAYGGSSDALGDLLSGGNLAWSLGASLAQSVFDAGRKSARQEQALAQRREQEQHWLDALFTAFAEVENALSARTALQTRHALYLQAEQNALHAETLAFEQYQHGLESYTTVLEAQRRALDAQTSVINLRRQLLDNRIEMHRALGGRFHVMPPASALQVEELETP</sequence>
<dbReference type="Gene3D" id="2.20.200.10">
    <property type="entry name" value="Outer membrane efflux proteins (OEP)"/>
    <property type="match status" value="1"/>
</dbReference>
<dbReference type="NCBIfam" id="TIGR01845">
    <property type="entry name" value="outer_NodT"/>
    <property type="match status" value="1"/>
</dbReference>
<organism evidence="4 5">
    <name type="scientific">Marinobacterium marinum</name>
    <dbReference type="NCBI Taxonomy" id="2756129"/>
    <lineage>
        <taxon>Bacteria</taxon>
        <taxon>Pseudomonadati</taxon>
        <taxon>Pseudomonadota</taxon>
        <taxon>Gammaproteobacteria</taxon>
        <taxon>Oceanospirillales</taxon>
        <taxon>Oceanospirillaceae</taxon>
        <taxon>Marinobacterium</taxon>
    </lineage>
</organism>
<evidence type="ECO:0000313" key="5">
    <source>
        <dbReference type="Proteomes" id="UP000538931"/>
    </source>
</evidence>
<dbReference type="SUPFAM" id="SSF56954">
    <property type="entry name" value="Outer membrane efflux proteins (OEP)"/>
    <property type="match status" value="1"/>
</dbReference>
<dbReference type="PANTHER" id="PTHR30203">
    <property type="entry name" value="OUTER MEMBRANE CATION EFFLUX PROTEIN"/>
    <property type="match status" value="1"/>
</dbReference>
<feature type="chain" id="PRO_5031593823" evidence="2">
    <location>
        <begin position="22"/>
        <end position="462"/>
    </location>
</feature>
<keyword evidence="2" id="KW-0564">Palmitate</keyword>
<evidence type="ECO:0000256" key="1">
    <source>
        <dbReference type="ARBA" id="ARBA00007613"/>
    </source>
</evidence>
<protein>
    <submittedName>
        <fullName evidence="4">Efflux transporter outer membrane subunit</fullName>
    </submittedName>
</protein>
<comment type="subcellular location">
    <subcellularLocation>
        <location evidence="2">Cell outer membrane</location>
        <topology evidence="2">Lipid-anchor</topology>
    </subcellularLocation>
</comment>
<feature type="signal peptide" evidence="2">
    <location>
        <begin position="1"/>
        <end position="21"/>
    </location>
</feature>
<dbReference type="GO" id="GO:0015562">
    <property type="term" value="F:efflux transmembrane transporter activity"/>
    <property type="evidence" value="ECO:0007669"/>
    <property type="project" value="InterPro"/>
</dbReference>
<keyword evidence="2" id="KW-0449">Lipoprotein</keyword>